<gene>
    <name evidence="2" type="ORF">AALP_AAs48356U000600</name>
</gene>
<organism evidence="2 3">
    <name type="scientific">Arabis alpina</name>
    <name type="common">Alpine rock-cress</name>
    <dbReference type="NCBI Taxonomy" id="50452"/>
    <lineage>
        <taxon>Eukaryota</taxon>
        <taxon>Viridiplantae</taxon>
        <taxon>Streptophyta</taxon>
        <taxon>Embryophyta</taxon>
        <taxon>Tracheophyta</taxon>
        <taxon>Spermatophyta</taxon>
        <taxon>Magnoliopsida</taxon>
        <taxon>eudicotyledons</taxon>
        <taxon>Gunneridae</taxon>
        <taxon>Pentapetalae</taxon>
        <taxon>rosids</taxon>
        <taxon>malvids</taxon>
        <taxon>Brassicales</taxon>
        <taxon>Brassicaceae</taxon>
        <taxon>Arabideae</taxon>
        <taxon>Arabis</taxon>
    </lineage>
</organism>
<evidence type="ECO:0000256" key="1">
    <source>
        <dbReference type="SAM" id="MobiDB-lite"/>
    </source>
</evidence>
<dbReference type="Gramene" id="KFK23604">
    <property type="protein sequence ID" value="KFK23604"/>
    <property type="gene ID" value="AALP_AAs48356U000600"/>
</dbReference>
<evidence type="ECO:0000313" key="3">
    <source>
        <dbReference type="Proteomes" id="UP000029120"/>
    </source>
</evidence>
<feature type="region of interest" description="Disordered" evidence="1">
    <location>
        <begin position="16"/>
        <end position="35"/>
    </location>
</feature>
<reference evidence="3" key="1">
    <citation type="journal article" date="2015" name="Nat. Plants">
        <title>Genome expansion of Arabis alpina linked with retrotransposition and reduced symmetric DNA methylation.</title>
        <authorList>
            <person name="Willing E.M."/>
            <person name="Rawat V."/>
            <person name="Mandakova T."/>
            <person name="Maumus F."/>
            <person name="James G.V."/>
            <person name="Nordstroem K.J."/>
            <person name="Becker C."/>
            <person name="Warthmann N."/>
            <person name="Chica C."/>
            <person name="Szarzynska B."/>
            <person name="Zytnicki M."/>
            <person name="Albani M.C."/>
            <person name="Kiefer C."/>
            <person name="Bergonzi S."/>
            <person name="Castaings L."/>
            <person name="Mateos J.L."/>
            <person name="Berns M.C."/>
            <person name="Bujdoso N."/>
            <person name="Piofczyk T."/>
            <person name="de Lorenzo L."/>
            <person name="Barrero-Sicilia C."/>
            <person name="Mateos I."/>
            <person name="Piednoel M."/>
            <person name="Hagmann J."/>
            <person name="Chen-Min-Tao R."/>
            <person name="Iglesias-Fernandez R."/>
            <person name="Schuster S.C."/>
            <person name="Alonso-Blanco C."/>
            <person name="Roudier F."/>
            <person name="Carbonero P."/>
            <person name="Paz-Ares J."/>
            <person name="Davis S.J."/>
            <person name="Pecinka A."/>
            <person name="Quesneville H."/>
            <person name="Colot V."/>
            <person name="Lysak M.A."/>
            <person name="Weigel D."/>
            <person name="Coupland G."/>
            <person name="Schneeberger K."/>
        </authorList>
    </citation>
    <scope>NUCLEOTIDE SEQUENCE [LARGE SCALE GENOMIC DNA]</scope>
    <source>
        <strain evidence="3">cv. Pajares</strain>
    </source>
</reference>
<accession>A0A087G152</accession>
<name>A0A087G152_ARAAL</name>
<evidence type="ECO:0000313" key="2">
    <source>
        <dbReference type="EMBL" id="KFK23604.1"/>
    </source>
</evidence>
<proteinExistence type="predicted"/>
<protein>
    <submittedName>
        <fullName evidence="2">Uncharacterized protein</fullName>
    </submittedName>
</protein>
<keyword evidence="3" id="KW-1185">Reference proteome</keyword>
<dbReference type="EMBL" id="KL977352">
    <property type="protein sequence ID" value="KFK23604.1"/>
    <property type="molecule type" value="Genomic_DNA"/>
</dbReference>
<dbReference type="AlphaFoldDB" id="A0A087G152"/>
<sequence length="35" mass="3996">MAGILNEVFDKDSSRQMTRWDGSCSSQLGDYNLRD</sequence>
<dbReference type="Proteomes" id="UP000029120">
    <property type="component" value="Unassembled WGS sequence"/>
</dbReference>